<evidence type="ECO:0000313" key="14">
    <source>
        <dbReference type="EMBL" id="PWN18975.1"/>
    </source>
</evidence>
<dbReference type="Proteomes" id="UP000245942">
    <property type="component" value="Unassembled WGS sequence"/>
</dbReference>
<comment type="similarity">
    <text evidence="2">Belongs to the SUA5 family.</text>
</comment>
<comment type="subcellular location">
    <subcellularLocation>
        <location evidence="1">Cytoplasm</location>
    </subcellularLocation>
</comment>
<dbReference type="OrthoDB" id="412787at2759"/>
<evidence type="ECO:0000256" key="6">
    <source>
        <dbReference type="ARBA" id="ARBA00022679"/>
    </source>
</evidence>
<dbReference type="Gene3D" id="3.90.870.10">
    <property type="entry name" value="DHBP synthase"/>
    <property type="match status" value="1"/>
</dbReference>
<evidence type="ECO:0000259" key="13">
    <source>
        <dbReference type="PROSITE" id="PS51163"/>
    </source>
</evidence>
<evidence type="ECO:0000256" key="12">
    <source>
        <dbReference type="ARBA" id="ARBA00048366"/>
    </source>
</evidence>
<organism evidence="14 15">
    <name type="scientific">Pseudomicrostroma glucosiphilum</name>
    <dbReference type="NCBI Taxonomy" id="1684307"/>
    <lineage>
        <taxon>Eukaryota</taxon>
        <taxon>Fungi</taxon>
        <taxon>Dikarya</taxon>
        <taxon>Basidiomycota</taxon>
        <taxon>Ustilaginomycotina</taxon>
        <taxon>Exobasidiomycetes</taxon>
        <taxon>Microstromatales</taxon>
        <taxon>Microstromatales incertae sedis</taxon>
        <taxon>Pseudomicrostroma</taxon>
    </lineage>
</organism>
<evidence type="ECO:0000256" key="11">
    <source>
        <dbReference type="ARBA" id="ARBA00029774"/>
    </source>
</evidence>
<dbReference type="SUPFAM" id="SSF55821">
    <property type="entry name" value="YrdC/RibB"/>
    <property type="match status" value="1"/>
</dbReference>
<accession>A0A316U7P8</accession>
<dbReference type="GO" id="GO:0061710">
    <property type="term" value="F:L-threonylcarbamoyladenylate synthase"/>
    <property type="evidence" value="ECO:0007669"/>
    <property type="project" value="UniProtKB-EC"/>
</dbReference>
<dbReference type="InterPro" id="IPR038385">
    <property type="entry name" value="Sua5/YwlC_C"/>
</dbReference>
<dbReference type="Pfam" id="PF01300">
    <property type="entry name" value="Sua5_yciO_yrdC"/>
    <property type="match status" value="1"/>
</dbReference>
<dbReference type="EC" id="2.7.7.87" evidence="3"/>
<evidence type="ECO:0000256" key="3">
    <source>
        <dbReference type="ARBA" id="ARBA00012584"/>
    </source>
</evidence>
<keyword evidence="10" id="KW-0067">ATP-binding</keyword>
<dbReference type="EMBL" id="KZ819333">
    <property type="protein sequence ID" value="PWN18975.1"/>
    <property type="molecule type" value="Genomic_DNA"/>
</dbReference>
<keyword evidence="7" id="KW-0819">tRNA processing</keyword>
<dbReference type="GO" id="GO:0006450">
    <property type="term" value="P:regulation of translational fidelity"/>
    <property type="evidence" value="ECO:0007669"/>
    <property type="project" value="TreeGrafter"/>
</dbReference>
<dbReference type="GO" id="GO:0000049">
    <property type="term" value="F:tRNA binding"/>
    <property type="evidence" value="ECO:0007669"/>
    <property type="project" value="TreeGrafter"/>
</dbReference>
<comment type="catalytic activity">
    <reaction evidence="12">
        <text>L-threonine + hydrogencarbonate + ATP = L-threonylcarbamoyladenylate + diphosphate + H2O</text>
        <dbReference type="Rhea" id="RHEA:36407"/>
        <dbReference type="ChEBI" id="CHEBI:15377"/>
        <dbReference type="ChEBI" id="CHEBI:17544"/>
        <dbReference type="ChEBI" id="CHEBI:30616"/>
        <dbReference type="ChEBI" id="CHEBI:33019"/>
        <dbReference type="ChEBI" id="CHEBI:57926"/>
        <dbReference type="ChEBI" id="CHEBI:73682"/>
        <dbReference type="EC" id="2.7.7.87"/>
    </reaction>
</comment>
<dbReference type="PROSITE" id="PS51163">
    <property type="entry name" value="YRDC"/>
    <property type="match status" value="1"/>
</dbReference>
<keyword evidence="8" id="KW-0548">Nucleotidyltransferase</keyword>
<evidence type="ECO:0000256" key="10">
    <source>
        <dbReference type="ARBA" id="ARBA00022840"/>
    </source>
</evidence>
<keyword evidence="9" id="KW-0547">Nucleotide-binding</keyword>
<name>A0A316U7P8_9BASI</name>
<dbReference type="GO" id="GO:0005737">
    <property type="term" value="C:cytoplasm"/>
    <property type="evidence" value="ECO:0007669"/>
    <property type="project" value="UniProtKB-SubCell"/>
</dbReference>
<protein>
    <recommendedName>
        <fullName evidence="4">Threonylcarbamoyl-AMP synthase</fullName>
        <ecNumber evidence="3">2.7.7.87</ecNumber>
    </recommendedName>
    <alternativeName>
        <fullName evidence="11">L-threonylcarbamoyladenylate synthase</fullName>
    </alternativeName>
</protein>
<dbReference type="Pfam" id="PF03481">
    <property type="entry name" value="Sua5_C"/>
    <property type="match status" value="1"/>
</dbReference>
<dbReference type="InterPro" id="IPR005145">
    <property type="entry name" value="Sua5_C"/>
</dbReference>
<keyword evidence="15" id="KW-1185">Reference proteome</keyword>
<dbReference type="InterPro" id="IPR050156">
    <property type="entry name" value="TC-AMP_synthase_SUA5"/>
</dbReference>
<evidence type="ECO:0000256" key="4">
    <source>
        <dbReference type="ARBA" id="ARBA00015492"/>
    </source>
</evidence>
<dbReference type="PANTHER" id="PTHR17490:SF16">
    <property type="entry name" value="THREONYLCARBAMOYL-AMP SYNTHASE"/>
    <property type="match status" value="1"/>
</dbReference>
<dbReference type="GO" id="GO:0005524">
    <property type="term" value="F:ATP binding"/>
    <property type="evidence" value="ECO:0007669"/>
    <property type="project" value="UniProtKB-KW"/>
</dbReference>
<dbReference type="GO" id="GO:0003725">
    <property type="term" value="F:double-stranded RNA binding"/>
    <property type="evidence" value="ECO:0007669"/>
    <property type="project" value="InterPro"/>
</dbReference>
<sequence length="545" mass="57215">MASPLASTSATAVASYSSSVRPAYPHATFTTTYLDTDDQPISFADSSSSSSSTASISAPIQEPFRRARITSSGPLTSRSLTLASSALASSLPVAFPTETVYGLAANSLCPQACEAIFAAKGRPQDNPLIVHVSDLDMAERIIKEGWREPKAYEVLMREFWPGGITFLMPAARDGKAKGEALITAHHPLVGIRMPSHPLARALIAQSNLPLAAPSANASGRPSPTTAQHVMYDLGGALDALRAGGTIGSADHKGRIPYILDGGASRQGVESTVIDGVTSPDELRILRPGAVGPEEIEACLRSAGLLAGPEEQPEVLVNSNGSEGGKVKLKVYGKDMARQSSFEANPTTPGMKYRHYSPNAPVVLFVPTEQGQETAIDWQEAISKEIHALLDARQTNGNGHTLSESLKVGLMLLADSALSQAIFSTPDAYSDKAMTQSLGPSFLLSLSSTSSSSDSSAKTGVEVEVHPFSLGNLSSPHLPARRLFSGLRTLDEGPLHRQACKVTLDGEEERGGVDLIIVEAVQDEGIGLAVMNRVGKAAGGTVKVSV</sequence>
<dbReference type="Gene3D" id="3.40.50.11030">
    <property type="entry name" value="Threonylcarbamoyl-AMP synthase, C-terminal domain"/>
    <property type="match status" value="1"/>
</dbReference>
<evidence type="ECO:0000256" key="9">
    <source>
        <dbReference type="ARBA" id="ARBA00022741"/>
    </source>
</evidence>
<evidence type="ECO:0000256" key="2">
    <source>
        <dbReference type="ARBA" id="ARBA00007663"/>
    </source>
</evidence>
<dbReference type="InterPro" id="IPR006070">
    <property type="entry name" value="Sua5-like_dom"/>
</dbReference>
<evidence type="ECO:0000256" key="1">
    <source>
        <dbReference type="ARBA" id="ARBA00004496"/>
    </source>
</evidence>
<evidence type="ECO:0000256" key="7">
    <source>
        <dbReference type="ARBA" id="ARBA00022694"/>
    </source>
</evidence>
<reference evidence="14 15" key="1">
    <citation type="journal article" date="2018" name="Mol. Biol. Evol.">
        <title>Broad Genomic Sampling Reveals a Smut Pathogenic Ancestry of the Fungal Clade Ustilaginomycotina.</title>
        <authorList>
            <person name="Kijpornyongpan T."/>
            <person name="Mondo S.J."/>
            <person name="Barry K."/>
            <person name="Sandor L."/>
            <person name="Lee J."/>
            <person name="Lipzen A."/>
            <person name="Pangilinan J."/>
            <person name="LaButti K."/>
            <person name="Hainaut M."/>
            <person name="Henrissat B."/>
            <person name="Grigoriev I.V."/>
            <person name="Spatafora J.W."/>
            <person name="Aime M.C."/>
        </authorList>
    </citation>
    <scope>NUCLEOTIDE SEQUENCE [LARGE SCALE GENOMIC DNA]</scope>
    <source>
        <strain evidence="14 15">MCA 4718</strain>
    </source>
</reference>
<dbReference type="GO" id="GO:0008033">
    <property type="term" value="P:tRNA processing"/>
    <property type="evidence" value="ECO:0007669"/>
    <property type="project" value="UniProtKB-KW"/>
</dbReference>
<dbReference type="RefSeq" id="XP_025346135.1">
    <property type="nucleotide sequence ID" value="XM_025490992.1"/>
</dbReference>
<dbReference type="AlphaFoldDB" id="A0A316U7P8"/>
<keyword evidence="5" id="KW-0963">Cytoplasm</keyword>
<keyword evidence="6" id="KW-0808">Transferase</keyword>
<evidence type="ECO:0000256" key="5">
    <source>
        <dbReference type="ARBA" id="ARBA00022490"/>
    </source>
</evidence>
<dbReference type="STRING" id="1684307.A0A316U7P8"/>
<evidence type="ECO:0000256" key="8">
    <source>
        <dbReference type="ARBA" id="ARBA00022695"/>
    </source>
</evidence>
<proteinExistence type="inferred from homology"/>
<dbReference type="GeneID" id="37012726"/>
<feature type="domain" description="YrdC-like" evidence="13">
    <location>
        <begin position="77"/>
        <end position="290"/>
    </location>
</feature>
<dbReference type="PANTHER" id="PTHR17490">
    <property type="entry name" value="SUA5"/>
    <property type="match status" value="1"/>
</dbReference>
<evidence type="ECO:0000313" key="15">
    <source>
        <dbReference type="Proteomes" id="UP000245942"/>
    </source>
</evidence>
<dbReference type="InterPro" id="IPR017945">
    <property type="entry name" value="DHBP_synth_RibB-like_a/b_dom"/>
</dbReference>
<gene>
    <name evidence="14" type="ORF">BCV69DRAFT_272905</name>
</gene>